<evidence type="ECO:0000313" key="1">
    <source>
        <dbReference type="EMBL" id="VVC34672.1"/>
    </source>
</evidence>
<evidence type="ECO:0000313" key="2">
    <source>
        <dbReference type="Proteomes" id="UP000325440"/>
    </source>
</evidence>
<protein>
    <submittedName>
        <fullName evidence="1">Uncharacterized protein</fullName>
    </submittedName>
</protein>
<reference evidence="1 2" key="1">
    <citation type="submission" date="2019-08" db="EMBL/GenBank/DDBJ databases">
        <authorList>
            <person name="Alioto T."/>
            <person name="Alioto T."/>
            <person name="Gomez Garrido J."/>
        </authorList>
    </citation>
    <scope>NUCLEOTIDE SEQUENCE [LARGE SCALE GENOMIC DNA]</scope>
</reference>
<gene>
    <name evidence="1" type="ORF">CINCED_3A010105</name>
</gene>
<sequence>MAVTLRVRYRYIRYGGYSPICSLFRTRRCRYFAAIVAADPRLGIVSGNCRGRFFRAVDNRGSFVGLYIRDVNNEKNAEFS</sequence>
<dbReference type="AlphaFoldDB" id="A0A5E4MUZ0"/>
<proteinExistence type="predicted"/>
<organism evidence="1 2">
    <name type="scientific">Cinara cedri</name>
    <dbReference type="NCBI Taxonomy" id="506608"/>
    <lineage>
        <taxon>Eukaryota</taxon>
        <taxon>Metazoa</taxon>
        <taxon>Ecdysozoa</taxon>
        <taxon>Arthropoda</taxon>
        <taxon>Hexapoda</taxon>
        <taxon>Insecta</taxon>
        <taxon>Pterygota</taxon>
        <taxon>Neoptera</taxon>
        <taxon>Paraneoptera</taxon>
        <taxon>Hemiptera</taxon>
        <taxon>Sternorrhyncha</taxon>
        <taxon>Aphidomorpha</taxon>
        <taxon>Aphidoidea</taxon>
        <taxon>Aphididae</taxon>
        <taxon>Lachninae</taxon>
        <taxon>Cinara</taxon>
    </lineage>
</organism>
<keyword evidence="2" id="KW-1185">Reference proteome</keyword>
<accession>A0A5E4MUZ0</accession>
<dbReference type="EMBL" id="CABPRJ010001006">
    <property type="protein sequence ID" value="VVC34672.1"/>
    <property type="molecule type" value="Genomic_DNA"/>
</dbReference>
<dbReference type="Proteomes" id="UP000325440">
    <property type="component" value="Unassembled WGS sequence"/>
</dbReference>
<name>A0A5E4MUZ0_9HEMI</name>